<dbReference type="Proteomes" id="UP000784294">
    <property type="component" value="Unassembled WGS sequence"/>
</dbReference>
<reference evidence="2" key="1">
    <citation type="submission" date="2018-11" db="EMBL/GenBank/DDBJ databases">
        <authorList>
            <consortium name="Pathogen Informatics"/>
        </authorList>
    </citation>
    <scope>NUCLEOTIDE SEQUENCE</scope>
</reference>
<comment type="caution">
    <text evidence="2">The sequence shown here is derived from an EMBL/GenBank/DDBJ whole genome shotgun (WGS) entry which is preliminary data.</text>
</comment>
<keyword evidence="3" id="KW-1185">Reference proteome</keyword>
<evidence type="ECO:0000313" key="3">
    <source>
        <dbReference type="Proteomes" id="UP000784294"/>
    </source>
</evidence>
<evidence type="ECO:0000313" key="2">
    <source>
        <dbReference type="EMBL" id="VEL14481.1"/>
    </source>
</evidence>
<evidence type="ECO:0000256" key="1">
    <source>
        <dbReference type="SAM" id="MobiDB-lite"/>
    </source>
</evidence>
<gene>
    <name evidence="2" type="ORF">PXEA_LOCUS7921</name>
</gene>
<name>A0A448WL29_9PLAT</name>
<dbReference type="AlphaFoldDB" id="A0A448WL29"/>
<proteinExistence type="predicted"/>
<dbReference type="EMBL" id="CAAALY010021305">
    <property type="protein sequence ID" value="VEL14481.1"/>
    <property type="molecule type" value="Genomic_DNA"/>
</dbReference>
<protein>
    <submittedName>
        <fullName evidence="2">Uncharacterized protein</fullName>
    </submittedName>
</protein>
<organism evidence="2 3">
    <name type="scientific">Protopolystoma xenopodis</name>
    <dbReference type="NCBI Taxonomy" id="117903"/>
    <lineage>
        <taxon>Eukaryota</taxon>
        <taxon>Metazoa</taxon>
        <taxon>Spiralia</taxon>
        <taxon>Lophotrochozoa</taxon>
        <taxon>Platyhelminthes</taxon>
        <taxon>Monogenea</taxon>
        <taxon>Polyopisthocotylea</taxon>
        <taxon>Polystomatidea</taxon>
        <taxon>Polystomatidae</taxon>
        <taxon>Protopolystoma</taxon>
    </lineage>
</organism>
<sequence length="72" mass="7958">MVSYLDDVGHMTDEGLERIQGRMAVRRGPVHTNIKPQLQGSPPQPPVKPTYESLPLASSNEMNYTPTLIPVT</sequence>
<accession>A0A448WL29</accession>
<feature type="region of interest" description="Disordered" evidence="1">
    <location>
        <begin position="30"/>
        <end position="59"/>
    </location>
</feature>